<evidence type="ECO:0000256" key="3">
    <source>
        <dbReference type="ARBA" id="ARBA00022723"/>
    </source>
</evidence>
<dbReference type="CDD" id="cd18808">
    <property type="entry name" value="SF1_C_Upf1"/>
    <property type="match status" value="1"/>
</dbReference>
<gene>
    <name evidence="10" type="primary">Znfx1</name>
    <name evidence="10" type="ORF">AWC38_SpisGene23154</name>
</gene>
<organism evidence="10 11">
    <name type="scientific">Stylophora pistillata</name>
    <name type="common">Smooth cauliflower coral</name>
    <dbReference type="NCBI Taxonomy" id="50429"/>
    <lineage>
        <taxon>Eukaryota</taxon>
        <taxon>Metazoa</taxon>
        <taxon>Cnidaria</taxon>
        <taxon>Anthozoa</taxon>
        <taxon>Hexacorallia</taxon>
        <taxon>Scleractinia</taxon>
        <taxon>Astrocoeniina</taxon>
        <taxon>Pocilloporidae</taxon>
        <taxon>Stylophora</taxon>
    </lineage>
</organism>
<feature type="domain" description="RZ-type" evidence="9">
    <location>
        <begin position="1850"/>
        <end position="1902"/>
    </location>
</feature>
<dbReference type="GO" id="GO:0031048">
    <property type="term" value="P:regulatory ncRNA-mediated heterochromatin formation"/>
    <property type="evidence" value="ECO:0007669"/>
    <property type="project" value="TreeGrafter"/>
</dbReference>
<keyword evidence="11" id="KW-1185">Reference proteome</keyword>
<accession>A0A2B4R7M2</accession>
<evidence type="ECO:0000256" key="6">
    <source>
        <dbReference type="ARBA" id="ARBA00022833"/>
    </source>
</evidence>
<dbReference type="GO" id="GO:0008270">
    <property type="term" value="F:zinc ion binding"/>
    <property type="evidence" value="ECO:0007669"/>
    <property type="project" value="UniProtKB-KW"/>
</dbReference>
<dbReference type="InterPro" id="IPR046439">
    <property type="entry name" value="ZF_RZ_dom"/>
</dbReference>
<dbReference type="PANTHER" id="PTHR10887">
    <property type="entry name" value="DNA2/NAM7 HELICASE FAMILY"/>
    <property type="match status" value="1"/>
</dbReference>
<proteinExistence type="predicted"/>
<dbReference type="InterPro" id="IPR041677">
    <property type="entry name" value="DNA2/NAM7_AAA_11"/>
</dbReference>
<dbReference type="SUPFAM" id="SSF52540">
    <property type="entry name" value="P-loop containing nucleoside triphosphate hydrolases"/>
    <property type="match status" value="1"/>
</dbReference>
<feature type="compositionally biased region" description="Gly residues" evidence="8">
    <location>
        <begin position="18"/>
        <end position="27"/>
    </location>
</feature>
<dbReference type="InterPro" id="IPR027417">
    <property type="entry name" value="P-loop_NTPase"/>
</dbReference>
<evidence type="ECO:0000256" key="8">
    <source>
        <dbReference type="SAM" id="MobiDB-lite"/>
    </source>
</evidence>
<dbReference type="GO" id="GO:0004386">
    <property type="term" value="F:helicase activity"/>
    <property type="evidence" value="ECO:0007669"/>
    <property type="project" value="InterPro"/>
</dbReference>
<keyword evidence="5" id="KW-0863">Zinc-finger</keyword>
<evidence type="ECO:0000313" key="11">
    <source>
        <dbReference type="Proteomes" id="UP000225706"/>
    </source>
</evidence>
<comment type="subcellular location">
    <subcellularLocation>
        <location evidence="1">Cytoplasm</location>
    </subcellularLocation>
</comment>
<feature type="compositionally biased region" description="Polar residues" evidence="8">
    <location>
        <begin position="39"/>
        <end position="51"/>
    </location>
</feature>
<evidence type="ECO:0000256" key="1">
    <source>
        <dbReference type="ARBA" id="ARBA00004496"/>
    </source>
</evidence>
<dbReference type="SMART" id="SM00438">
    <property type="entry name" value="ZnF_NFX"/>
    <property type="match status" value="5"/>
</dbReference>
<dbReference type="Pfam" id="PF13087">
    <property type="entry name" value="AAA_12"/>
    <property type="match status" value="1"/>
</dbReference>
<keyword evidence="6" id="KW-0862">Zinc</keyword>
<feature type="region of interest" description="Disordered" evidence="8">
    <location>
        <begin position="363"/>
        <end position="385"/>
    </location>
</feature>
<evidence type="ECO:0000256" key="2">
    <source>
        <dbReference type="ARBA" id="ARBA00022490"/>
    </source>
</evidence>
<evidence type="ECO:0000256" key="7">
    <source>
        <dbReference type="ARBA" id="ARBA00022859"/>
    </source>
</evidence>
<dbReference type="GO" id="GO:0031380">
    <property type="term" value="C:nuclear RNA-directed RNA polymerase complex"/>
    <property type="evidence" value="ECO:0007669"/>
    <property type="project" value="TreeGrafter"/>
</dbReference>
<evidence type="ECO:0000256" key="4">
    <source>
        <dbReference type="ARBA" id="ARBA00022737"/>
    </source>
</evidence>
<dbReference type="OrthoDB" id="5960672at2759"/>
<dbReference type="InterPro" id="IPR000967">
    <property type="entry name" value="Znf_NFX1"/>
</dbReference>
<dbReference type="InterPro" id="IPR047187">
    <property type="entry name" value="SF1_C_Upf1"/>
</dbReference>
<sequence>MEQTRRVYKGRGGRRGRGNGSWRGGWQGSSTGKARGAIGNSTGQEVSSGSKRVTGEVTDNGWPGGKERRGGKGWKRDSRTGFGRDEGERGSWRGGWQGSSDTNGERDDGIRAGGDSGRRTGLVGSSGDKRDTGKVTYDSWSSRGLNRRGNARENGRAQRASRSGGERGRTRGNGGTNNSHHKTLGCFSGPLENQSEGQLKLKDLQNLKNKSPDEIVLFLTSEDCFRSTERLVKEQSAVTDDNIVLLMNIFTKACSSKCREDLYKLLSLLPGSLFLNLHLRRHLNKLFVNPIPPFDVVAYLRNVEKMMNELLRRFPNSHSDLPLSDLYCTIRSASDSGQLVDEELVKGVDEMMQMRIKKAEELKRKEEEEKQRRMKPRRIAEDNDDVNPPENFRCLSIIPTEDEILTEGRPFIRKNKISGAYKDAEHYLDVQFRLLREDFQRPLREGITKLLECSGSHKIALQDIHVYDGVRLLYPVCTSHGIRYKVEFDNSKLKRIRWENSKRLIFGSLLCLSSDRFETIMFATVANRNILEIIHGMLDIQFIRPIDNLRLEEGDVYQMVESTSYFEAYRHVLKGLQEIYPTMLPFEKYIVNCQENVEPPAYLRSRLHEDVTFDLTPIMKNVSQDNTESLDIRRKFKLRRARSKGTAVPLLNLSSWPSAEDLGLDDSQFRALQMALTKEFAVIQGPPGTGKTFIGLKIANVLLHNKSKWDSERRSQWNMFSRLAGHHQILIVCYTNHALDQFLEGIHQFHPEGIVRIGGRSQSETMKECSLSELKHRMRETKSVPKDIGRELFEAHQRIEQADSKLQVAIDGLLKCRKSVFHEKALHHRARSMTEAHYRSLTQPFMENDDVKHSAMLHWLKLLGNPTNLSQGGVCEIDGGEHTEEGEEKEEEDSEDKDNEDEGDVLYEAIVMENQRLLDDDHDVYHSKPARKTQDLLQVVNPSVTDNGERGDEWHIQNASRLKRKLKKTMYFELSKDDIMSGERAKMITDVWNLSLEDRWSLYRRWVRDVRERCRREMIYFLADFERGVEELKQQTGQLDLFILRKADVIGMTTTGAAKYRKILEELEPRITIVEEAAEVLESHIVTSLTPGCQHLILIGDHQQLRPNPTVYELAKEYNLDVSLFERMVENKVPYERLRLQHRMRPEISRMLEHIYFNPKLENHKSVLNFENIMGVTRNVFFVEHAKSEDFLEEGRSRSNEHEAKFIAALCRYLILQGYEKEKITVLTAYVGQLTQFKKEMAGKIFRGVRVCAVDNFQGEENDIILLSLVRSNEDGKIGFLQIENRVCVALSRAKKGFFCIGNFFLLAKKSSLWNKIINGMRDSGNLGNALTLTCQNHPKKVIHASVADDFKKAPDGGCTEPCTFRLRCGHVCDLMCHPIDPAHEEYRCKKPCTNTLCDLNHKCPKRCFQVCGPCREPLDRILPGCGHHQEVPCHLCNDLTRVECQTPCDVILKCGHICAGDCSSCIGGRVHKPCKNDCRRILFCGHKCSKACARICLPCKEKCGNYCEHNECSKKCGDPCDPCEKKCVWQCQHYKCTKLCSELCDRPRCNKPCTKPLPLCNHPCIGLCGEPCPKKCRVCHKDEVTEIFFGTEDEPNARFVELADCGHVFEVKMMDKWMDQAEVTQDGKPVVVQPMLCPKCRVPIRTSLRYGNVVKKILADFEKIKRNTSSFEIPRGQEVESLSFALQGIEQFPEDRDRIKRSLGSAKHAAEVLDVARNQINLLSFLQTLKANTRRLFESEDLPQEMEEKLKRKVEKLRTRVMALNYWTLNCQQLEELNEEMYRTQLLFDFRLLILQLEIHGIDLSIIDGLMKKELDSEGKIGKTLRDRYTARIQSIRREENLEVFKLAVLRDEQSVIIYSKCLAQAHWLKCSRGHIYGITECGEGIEEKNCPDCGKDRKEQ</sequence>
<feature type="compositionally biased region" description="Acidic residues" evidence="8">
    <location>
        <begin position="884"/>
        <end position="901"/>
    </location>
</feature>
<dbReference type="FunFam" id="3.40.50.300:FF:000742">
    <property type="entry name" value="NFX1-type zinc finger-containing protein 1"/>
    <property type="match status" value="1"/>
</dbReference>
<dbReference type="GO" id="GO:0002376">
    <property type="term" value="P:immune system process"/>
    <property type="evidence" value="ECO:0007669"/>
    <property type="project" value="UniProtKB-KW"/>
</dbReference>
<name>A0A2B4R7M2_STYPI</name>
<dbReference type="InterPro" id="IPR041679">
    <property type="entry name" value="DNA2/NAM7-like_C"/>
</dbReference>
<protein>
    <submittedName>
        <fullName evidence="10">NFX1-type zinc finger-containing protein 1</fullName>
    </submittedName>
</protein>
<dbReference type="Gene3D" id="3.40.50.300">
    <property type="entry name" value="P-loop containing nucleotide triphosphate hydrolases"/>
    <property type="match status" value="3"/>
</dbReference>
<evidence type="ECO:0000256" key="5">
    <source>
        <dbReference type="ARBA" id="ARBA00022771"/>
    </source>
</evidence>
<dbReference type="Proteomes" id="UP000225706">
    <property type="component" value="Unassembled WGS sequence"/>
</dbReference>
<dbReference type="Pfam" id="PF13086">
    <property type="entry name" value="AAA_11"/>
    <property type="match status" value="1"/>
</dbReference>
<keyword evidence="7" id="KW-0391">Immunity</keyword>
<feature type="compositionally biased region" description="Basic and acidic residues" evidence="8">
    <location>
        <begin position="65"/>
        <end position="91"/>
    </location>
</feature>
<feature type="region of interest" description="Disordered" evidence="8">
    <location>
        <begin position="870"/>
        <end position="901"/>
    </location>
</feature>
<reference evidence="11" key="1">
    <citation type="journal article" date="2017" name="bioRxiv">
        <title>Comparative analysis of the genomes of Stylophora pistillata and Acropora digitifera provides evidence for extensive differences between species of corals.</title>
        <authorList>
            <person name="Voolstra C.R."/>
            <person name="Li Y."/>
            <person name="Liew Y.J."/>
            <person name="Baumgarten S."/>
            <person name="Zoccola D."/>
            <person name="Flot J.-F."/>
            <person name="Tambutte S."/>
            <person name="Allemand D."/>
            <person name="Aranda M."/>
        </authorList>
    </citation>
    <scope>NUCLEOTIDE SEQUENCE [LARGE SCALE GENOMIC DNA]</scope>
</reference>
<keyword evidence="3" id="KW-0479">Metal-binding</keyword>
<dbReference type="InterPro" id="IPR057373">
    <property type="entry name" value="ZNFX1"/>
</dbReference>
<keyword evidence="2" id="KW-0963">Cytoplasm</keyword>
<dbReference type="EMBL" id="LSMT01001169">
    <property type="protein sequence ID" value="PFX12823.1"/>
    <property type="molecule type" value="Genomic_DNA"/>
</dbReference>
<evidence type="ECO:0000259" key="9">
    <source>
        <dbReference type="PROSITE" id="PS51981"/>
    </source>
</evidence>
<feature type="compositionally biased region" description="Basic residues" evidence="8">
    <location>
        <begin position="1"/>
        <end position="17"/>
    </location>
</feature>
<feature type="region of interest" description="Disordered" evidence="8">
    <location>
        <begin position="1"/>
        <end position="189"/>
    </location>
</feature>
<dbReference type="PANTHER" id="PTHR10887:SF341">
    <property type="entry name" value="NFX1-TYPE ZINC FINGER-CONTAINING PROTEIN 1"/>
    <property type="match status" value="1"/>
</dbReference>
<keyword evidence="4" id="KW-0677">Repeat</keyword>
<dbReference type="PROSITE" id="PS51981">
    <property type="entry name" value="ZF_RZ"/>
    <property type="match status" value="1"/>
</dbReference>
<comment type="caution">
    <text evidence="10">The sequence shown here is derived from an EMBL/GenBank/DDBJ whole genome shotgun (WGS) entry which is preliminary data.</text>
</comment>
<dbReference type="CDD" id="cd17936">
    <property type="entry name" value="EEXXEc_NFX1"/>
    <property type="match status" value="1"/>
</dbReference>
<dbReference type="Pfam" id="PF25396">
    <property type="entry name" value="ZNFX1"/>
    <property type="match status" value="1"/>
</dbReference>
<evidence type="ECO:0000313" key="10">
    <source>
        <dbReference type="EMBL" id="PFX12823.1"/>
    </source>
</evidence>
<dbReference type="GO" id="GO:0005737">
    <property type="term" value="C:cytoplasm"/>
    <property type="evidence" value="ECO:0007669"/>
    <property type="project" value="UniProtKB-SubCell"/>
</dbReference>
<dbReference type="InterPro" id="IPR045055">
    <property type="entry name" value="DNA2/NAM7-like"/>
</dbReference>